<accession>A0A2T4DUQ8</accession>
<evidence type="ECO:0000313" key="2">
    <source>
        <dbReference type="Proteomes" id="UP000240608"/>
    </source>
</evidence>
<evidence type="ECO:0008006" key="3">
    <source>
        <dbReference type="Google" id="ProtNLM"/>
    </source>
</evidence>
<name>A0A2T4DUQ8_9BACT</name>
<sequence length="149" mass="17679">MAPQTKFLNQSYVNFSFVKSNIVAFPSDYFDWKIIATFYCSMHLMKAFLVQNYKIYPNSHPEIESEINFDKGQTKIKEHVWKAYRNLRVESEKCRYSGHNDLTQWNLIKKKELNNCLERLKIINSELIKKNIKSQFSNEELDTLIKGSN</sequence>
<gene>
    <name evidence="1" type="ORF">C9994_02440</name>
</gene>
<dbReference type="EMBL" id="PYVU01000011">
    <property type="protein sequence ID" value="PTB97561.1"/>
    <property type="molecule type" value="Genomic_DNA"/>
</dbReference>
<protein>
    <recommendedName>
        <fullName evidence="3">HEPN domain-containing protein</fullName>
    </recommendedName>
</protein>
<dbReference type="Proteomes" id="UP000240608">
    <property type="component" value="Unassembled WGS sequence"/>
</dbReference>
<organism evidence="1 2">
    <name type="scientific">Marivirga lumbricoides</name>
    <dbReference type="NCBI Taxonomy" id="1046115"/>
    <lineage>
        <taxon>Bacteria</taxon>
        <taxon>Pseudomonadati</taxon>
        <taxon>Bacteroidota</taxon>
        <taxon>Cytophagia</taxon>
        <taxon>Cytophagales</taxon>
        <taxon>Marivirgaceae</taxon>
        <taxon>Marivirga</taxon>
    </lineage>
</organism>
<comment type="caution">
    <text evidence="1">The sequence shown here is derived from an EMBL/GenBank/DDBJ whole genome shotgun (WGS) entry which is preliminary data.</text>
</comment>
<reference evidence="1 2" key="1">
    <citation type="submission" date="2018-03" db="EMBL/GenBank/DDBJ databases">
        <title>Cross-interface Injection: A General Nanoliter Liquid Handling Method Applied to Single Cells Genome Amplification Automated Nanoliter Liquid Handling Applied to Single Cell Multiple Displacement Amplification.</title>
        <authorList>
            <person name="Yun J."/>
            <person name="Xu P."/>
            <person name="Xu J."/>
            <person name="Dai X."/>
            <person name="Wang Y."/>
            <person name="Zheng X."/>
            <person name="Cao C."/>
            <person name="Yi Q."/>
            <person name="Zhu Y."/>
            <person name="Wang L."/>
            <person name="Dong Z."/>
            <person name="Huang Y."/>
            <person name="Huang L."/>
            <person name="Du W."/>
        </authorList>
    </citation>
    <scope>NUCLEOTIDE SEQUENCE [LARGE SCALE GENOMIC DNA]</scope>
    <source>
        <strain evidence="1 2">Z-D1-2</strain>
    </source>
</reference>
<proteinExistence type="predicted"/>
<evidence type="ECO:0000313" key="1">
    <source>
        <dbReference type="EMBL" id="PTB97561.1"/>
    </source>
</evidence>
<dbReference type="AlphaFoldDB" id="A0A2T4DUQ8"/>